<dbReference type="Gene3D" id="2.40.50.100">
    <property type="match status" value="1"/>
</dbReference>
<dbReference type="GO" id="GO:0015679">
    <property type="term" value="P:plasma membrane copper ion transport"/>
    <property type="evidence" value="ECO:0007669"/>
    <property type="project" value="TreeGrafter"/>
</dbReference>
<evidence type="ECO:0000313" key="8">
    <source>
        <dbReference type="EMBL" id="MCY1008801.1"/>
    </source>
</evidence>
<comment type="caution">
    <text evidence="8">The sequence shown here is derived from an EMBL/GenBank/DDBJ whole genome shotgun (WGS) entry which is preliminary data.</text>
</comment>
<gene>
    <name evidence="8" type="ORF">OV079_25235</name>
</gene>
<reference evidence="8" key="1">
    <citation type="submission" date="2022-11" db="EMBL/GenBank/DDBJ databases">
        <title>Minimal conservation of predation-associated metabolite biosynthetic gene clusters underscores biosynthetic potential of Myxococcota including descriptions for ten novel species: Archangium lansinium sp. nov., Myxococcus landrumus sp. nov., Nannocystis bai.</title>
        <authorList>
            <person name="Ahearne A."/>
            <person name="Stevens C."/>
            <person name="Phillips K."/>
        </authorList>
    </citation>
    <scope>NUCLEOTIDE SEQUENCE</scope>
    <source>
        <strain evidence="8">Na p29</strain>
    </source>
</reference>
<feature type="compositionally biased region" description="Basic and acidic residues" evidence="4">
    <location>
        <begin position="29"/>
        <end position="49"/>
    </location>
</feature>
<feature type="domain" description="CzcB-like barrel-sandwich hybrid" evidence="7">
    <location>
        <begin position="90"/>
        <end position="231"/>
    </location>
</feature>
<feature type="signal peptide" evidence="5">
    <location>
        <begin position="1"/>
        <end position="20"/>
    </location>
</feature>
<dbReference type="Pfam" id="PF25973">
    <property type="entry name" value="BSH_CzcB"/>
    <property type="match status" value="1"/>
</dbReference>
<organism evidence="8 9">
    <name type="scientific">Nannocystis pusilla</name>
    <dbReference type="NCBI Taxonomy" id="889268"/>
    <lineage>
        <taxon>Bacteria</taxon>
        <taxon>Pseudomonadati</taxon>
        <taxon>Myxococcota</taxon>
        <taxon>Polyangia</taxon>
        <taxon>Nannocystales</taxon>
        <taxon>Nannocystaceae</taxon>
        <taxon>Nannocystis</taxon>
    </lineage>
</organism>
<evidence type="ECO:0000313" key="9">
    <source>
        <dbReference type="Proteomes" id="UP001150924"/>
    </source>
</evidence>
<dbReference type="GO" id="GO:0022857">
    <property type="term" value="F:transmembrane transporter activity"/>
    <property type="evidence" value="ECO:0007669"/>
    <property type="project" value="InterPro"/>
</dbReference>
<name>A0A9X3IYS4_9BACT</name>
<protein>
    <submittedName>
        <fullName evidence="8">Efflux RND transporter periplasmic adaptor subunit</fullName>
    </submittedName>
</protein>
<sequence>MRRTLSLSLALALLGCGAKAVEGAAPEQAHGDHGEHGEHEEGHEHDALPRRVELSPQVVTEAQIQTEPVQMQVVAPVLFATGHIEADPGRTAQVPAKVGGIVEEVLFREGDPVKEGQVLATVRAPSLGSLRADLASLQARTTSARTNLTRLEALAERNMASQQELAAARAEATALEAEAQAAKQRLQALGLGAKGKATVFSLRAPISGYVMQRNAVPGQPVTPEQTLATIVNLDRAWFVARLFEHLLAKIRVGAAVEVELNAYPDHPFHGTIEFLAPKVDAEAQTVMARIPIDNREDILRVGLFGKARIAISDPRAAPEPVLAVPRDAIIEVAGKTVVFVRGEDGAFELHEVVLGTAGPGWWRSSKACARASRW</sequence>
<dbReference type="PROSITE" id="PS51257">
    <property type="entry name" value="PROKAR_LIPOPROTEIN"/>
    <property type="match status" value="1"/>
</dbReference>
<dbReference type="GO" id="GO:0046914">
    <property type="term" value="F:transition metal ion binding"/>
    <property type="evidence" value="ECO:0007669"/>
    <property type="project" value="TreeGrafter"/>
</dbReference>
<dbReference type="Pfam" id="PF25954">
    <property type="entry name" value="Beta-barrel_RND_2"/>
    <property type="match status" value="1"/>
</dbReference>
<dbReference type="SUPFAM" id="SSF111369">
    <property type="entry name" value="HlyD-like secretion proteins"/>
    <property type="match status" value="1"/>
</dbReference>
<dbReference type="EMBL" id="JAPNKE010000002">
    <property type="protein sequence ID" value="MCY1008801.1"/>
    <property type="molecule type" value="Genomic_DNA"/>
</dbReference>
<dbReference type="PANTHER" id="PTHR30097">
    <property type="entry name" value="CATION EFFLUX SYSTEM PROTEIN CUSB"/>
    <property type="match status" value="1"/>
</dbReference>
<evidence type="ECO:0000256" key="2">
    <source>
        <dbReference type="ARBA" id="ARBA00022448"/>
    </source>
</evidence>
<accession>A0A9X3IYS4</accession>
<feature type="coiled-coil region" evidence="3">
    <location>
        <begin position="151"/>
        <end position="187"/>
    </location>
</feature>
<keyword evidence="9" id="KW-1185">Reference proteome</keyword>
<dbReference type="AlphaFoldDB" id="A0A9X3IYS4"/>
<dbReference type="RefSeq" id="WP_267771415.1">
    <property type="nucleotide sequence ID" value="NZ_JAPNKE010000002.1"/>
</dbReference>
<comment type="similarity">
    <text evidence="1">Belongs to the membrane fusion protein (MFP) (TC 8.A.1) family.</text>
</comment>
<feature type="chain" id="PRO_5040857325" evidence="5">
    <location>
        <begin position="21"/>
        <end position="374"/>
    </location>
</feature>
<dbReference type="PANTHER" id="PTHR30097:SF4">
    <property type="entry name" value="SLR6042 PROTEIN"/>
    <property type="match status" value="1"/>
</dbReference>
<keyword evidence="5" id="KW-0732">Signal</keyword>
<keyword evidence="2" id="KW-0813">Transport</keyword>
<dbReference type="InterPro" id="IPR051909">
    <property type="entry name" value="MFP_Cation_Efflux"/>
</dbReference>
<evidence type="ECO:0000256" key="1">
    <source>
        <dbReference type="ARBA" id="ARBA00009477"/>
    </source>
</evidence>
<evidence type="ECO:0000256" key="5">
    <source>
        <dbReference type="SAM" id="SignalP"/>
    </source>
</evidence>
<dbReference type="FunFam" id="2.40.30.170:FF:000010">
    <property type="entry name" value="Efflux RND transporter periplasmic adaptor subunit"/>
    <property type="match status" value="1"/>
</dbReference>
<dbReference type="Proteomes" id="UP001150924">
    <property type="component" value="Unassembled WGS sequence"/>
</dbReference>
<dbReference type="NCBIfam" id="TIGR01730">
    <property type="entry name" value="RND_mfp"/>
    <property type="match status" value="1"/>
</dbReference>
<feature type="region of interest" description="Disordered" evidence="4">
    <location>
        <begin position="24"/>
        <end position="49"/>
    </location>
</feature>
<dbReference type="GO" id="GO:0060003">
    <property type="term" value="P:copper ion export"/>
    <property type="evidence" value="ECO:0007669"/>
    <property type="project" value="TreeGrafter"/>
</dbReference>
<keyword evidence="3" id="KW-0175">Coiled coil</keyword>
<dbReference type="Gene3D" id="1.10.287.470">
    <property type="entry name" value="Helix hairpin bin"/>
    <property type="match status" value="1"/>
</dbReference>
<dbReference type="Gene3D" id="2.40.30.170">
    <property type="match status" value="1"/>
</dbReference>
<evidence type="ECO:0000259" key="7">
    <source>
        <dbReference type="Pfam" id="PF25973"/>
    </source>
</evidence>
<dbReference type="InterPro" id="IPR006143">
    <property type="entry name" value="RND_pump_MFP"/>
</dbReference>
<dbReference type="InterPro" id="IPR058792">
    <property type="entry name" value="Beta-barrel_RND_2"/>
</dbReference>
<dbReference type="GO" id="GO:0030288">
    <property type="term" value="C:outer membrane-bounded periplasmic space"/>
    <property type="evidence" value="ECO:0007669"/>
    <property type="project" value="TreeGrafter"/>
</dbReference>
<dbReference type="Gene3D" id="2.40.420.20">
    <property type="match status" value="1"/>
</dbReference>
<dbReference type="GO" id="GO:0016020">
    <property type="term" value="C:membrane"/>
    <property type="evidence" value="ECO:0007669"/>
    <property type="project" value="InterPro"/>
</dbReference>
<dbReference type="InterPro" id="IPR058647">
    <property type="entry name" value="BSH_CzcB-like"/>
</dbReference>
<proteinExistence type="inferred from homology"/>
<feature type="domain" description="CusB-like beta-barrel" evidence="6">
    <location>
        <begin position="237"/>
        <end position="310"/>
    </location>
</feature>
<evidence type="ECO:0000256" key="4">
    <source>
        <dbReference type="SAM" id="MobiDB-lite"/>
    </source>
</evidence>
<evidence type="ECO:0000256" key="3">
    <source>
        <dbReference type="SAM" id="Coils"/>
    </source>
</evidence>
<evidence type="ECO:0000259" key="6">
    <source>
        <dbReference type="Pfam" id="PF25954"/>
    </source>
</evidence>